<comment type="catalytic activity">
    <reaction evidence="19">
        <text>L-alanyl-L-lysine(out) = L-alanyl-L-lysine(in)</text>
        <dbReference type="Rhea" id="RHEA:79415"/>
        <dbReference type="ChEBI" id="CHEBI:192470"/>
    </reaction>
</comment>
<evidence type="ECO:0000256" key="14">
    <source>
        <dbReference type="ARBA" id="ARBA00044898"/>
    </source>
</evidence>
<feature type="transmembrane region" description="Helical" evidence="25">
    <location>
        <begin position="112"/>
        <end position="135"/>
    </location>
</feature>
<evidence type="ECO:0000256" key="10">
    <source>
        <dbReference type="ARBA" id="ARBA00044881"/>
    </source>
</evidence>
<comment type="catalytic activity">
    <reaction evidence="14">
        <text>L-aspartyl-L-lysine(out) = L-aspartyl-L-lysine(in)</text>
        <dbReference type="Rhea" id="RHEA:79411"/>
        <dbReference type="ChEBI" id="CHEBI:229953"/>
    </reaction>
</comment>
<proteinExistence type="inferred from homology"/>
<dbReference type="PROSITE" id="PS50850">
    <property type="entry name" value="MFS"/>
    <property type="match status" value="1"/>
</dbReference>
<comment type="similarity">
    <text evidence="2">Belongs to the major facilitator superfamily.</text>
</comment>
<evidence type="ECO:0000313" key="29">
    <source>
        <dbReference type="RefSeq" id="XP_025832728.1"/>
    </source>
</evidence>
<dbReference type="Pfam" id="PF07690">
    <property type="entry name" value="MFS_1"/>
    <property type="match status" value="1"/>
</dbReference>
<evidence type="ECO:0000256" key="17">
    <source>
        <dbReference type="ARBA" id="ARBA00044903"/>
    </source>
</evidence>
<evidence type="ECO:0000256" key="9">
    <source>
        <dbReference type="ARBA" id="ARBA00044878"/>
    </source>
</evidence>
<gene>
    <name evidence="28 29 30" type="primary">LOC108740823</name>
</gene>
<organism evidence="27 28">
    <name type="scientific">Agrilus planipennis</name>
    <name type="common">Emerald ash borer</name>
    <name type="synonym">Agrilus marcopoli</name>
    <dbReference type="NCBI Taxonomy" id="224129"/>
    <lineage>
        <taxon>Eukaryota</taxon>
        <taxon>Metazoa</taxon>
        <taxon>Ecdysozoa</taxon>
        <taxon>Arthropoda</taxon>
        <taxon>Hexapoda</taxon>
        <taxon>Insecta</taxon>
        <taxon>Pterygota</taxon>
        <taxon>Neoptera</taxon>
        <taxon>Endopterygota</taxon>
        <taxon>Coleoptera</taxon>
        <taxon>Polyphaga</taxon>
        <taxon>Elateriformia</taxon>
        <taxon>Buprestoidea</taxon>
        <taxon>Buprestidae</taxon>
        <taxon>Agrilinae</taxon>
        <taxon>Agrilus</taxon>
    </lineage>
</organism>
<dbReference type="GeneID" id="108740823"/>
<comment type="catalytic activity">
    <reaction evidence="12">
        <text>L-lysyl-L-alpha-amino acid(out) = L-lysyl-L-alpha-amino acid(in)</text>
        <dbReference type="Rhea" id="RHEA:79387"/>
        <dbReference type="ChEBI" id="CHEBI:229965"/>
    </reaction>
</comment>
<evidence type="ECO:0000256" key="8">
    <source>
        <dbReference type="ARBA" id="ARBA00044876"/>
    </source>
</evidence>
<dbReference type="InterPro" id="IPR052187">
    <property type="entry name" value="MFSD1"/>
</dbReference>
<dbReference type="OrthoDB" id="424834at2759"/>
<dbReference type="GO" id="GO:0022857">
    <property type="term" value="F:transmembrane transporter activity"/>
    <property type="evidence" value="ECO:0007669"/>
    <property type="project" value="InterPro"/>
</dbReference>
<comment type="catalytic activity">
    <reaction evidence="9">
        <text>L-histidyl-glycine(out) = L-histidyl-glycine(in)</text>
        <dbReference type="Rhea" id="RHEA:79395"/>
        <dbReference type="ChEBI" id="CHEBI:229957"/>
    </reaction>
</comment>
<keyword evidence="27" id="KW-1185">Reference proteome</keyword>
<comment type="catalytic activity">
    <reaction evidence="17">
        <text>L-arginyl-glycine(out) = L-arginyl-glycine(in)</text>
        <dbReference type="Rhea" id="RHEA:79391"/>
        <dbReference type="ChEBI" id="CHEBI:229955"/>
    </reaction>
</comment>
<dbReference type="RefSeq" id="XP_025832729.1">
    <property type="nucleotide sequence ID" value="XM_025976944.1"/>
</dbReference>
<evidence type="ECO:0000259" key="26">
    <source>
        <dbReference type="PROSITE" id="PS50850"/>
    </source>
</evidence>
<evidence type="ECO:0000313" key="27">
    <source>
        <dbReference type="Proteomes" id="UP000192223"/>
    </source>
</evidence>
<dbReference type="AlphaFoldDB" id="A0A7F5R9T3"/>
<feature type="transmembrane region" description="Helical" evidence="25">
    <location>
        <begin position="417"/>
        <end position="436"/>
    </location>
</feature>
<name>A0A7F5R9T3_AGRPL</name>
<keyword evidence="4 25" id="KW-0812">Transmembrane</keyword>
<evidence type="ECO:0000256" key="15">
    <source>
        <dbReference type="ARBA" id="ARBA00044899"/>
    </source>
</evidence>
<dbReference type="PANTHER" id="PTHR23512:SF3">
    <property type="entry name" value="MAJOR FACILITATOR SUPERFAMILY DOMAIN-CONTAINING PROTEIN 1"/>
    <property type="match status" value="1"/>
</dbReference>
<feature type="transmembrane region" description="Helical" evidence="25">
    <location>
        <begin position="80"/>
        <end position="100"/>
    </location>
</feature>
<dbReference type="RefSeq" id="XP_025832727.1">
    <property type="nucleotide sequence ID" value="XM_025976942.1"/>
</dbReference>
<evidence type="ECO:0000313" key="30">
    <source>
        <dbReference type="RefSeq" id="XP_025832729.1"/>
    </source>
</evidence>
<keyword evidence="7" id="KW-0458">Lysosome</keyword>
<dbReference type="SUPFAM" id="SSF103473">
    <property type="entry name" value="MFS general substrate transporter"/>
    <property type="match status" value="1"/>
</dbReference>
<feature type="transmembrane region" description="Helical" evidence="25">
    <location>
        <begin position="40"/>
        <end position="60"/>
    </location>
</feature>
<keyword evidence="5 25" id="KW-1133">Transmembrane helix</keyword>
<evidence type="ECO:0000256" key="12">
    <source>
        <dbReference type="ARBA" id="ARBA00044891"/>
    </source>
</evidence>
<evidence type="ECO:0000256" key="1">
    <source>
        <dbReference type="ARBA" id="ARBA00004155"/>
    </source>
</evidence>
<evidence type="ECO:0000256" key="20">
    <source>
        <dbReference type="ARBA" id="ARBA00044924"/>
    </source>
</evidence>
<dbReference type="InterPro" id="IPR020846">
    <property type="entry name" value="MFS_dom"/>
</dbReference>
<evidence type="ECO:0000256" key="24">
    <source>
        <dbReference type="ARBA" id="ARBA00046376"/>
    </source>
</evidence>
<evidence type="ECO:0000256" key="2">
    <source>
        <dbReference type="ARBA" id="ARBA00008335"/>
    </source>
</evidence>
<evidence type="ECO:0000313" key="28">
    <source>
        <dbReference type="RefSeq" id="XP_025832727.1"/>
    </source>
</evidence>
<comment type="catalytic activity">
    <reaction evidence="18">
        <text>L-histidyl-L-alpha-amino acid(out) = L-histidyl-L-alpha-amino acid(in)</text>
        <dbReference type="Rhea" id="RHEA:79379"/>
        <dbReference type="ChEBI" id="CHEBI:229964"/>
    </reaction>
</comment>
<feature type="transmembrane region" description="Helical" evidence="25">
    <location>
        <begin position="299"/>
        <end position="319"/>
    </location>
</feature>
<comment type="catalytic activity">
    <reaction evidence="10">
        <text>L-alpha-aminoacyl-L-arginine(out) = L-alpha-aminoacyl-L-arginine(in)</text>
        <dbReference type="Rhea" id="RHEA:79367"/>
        <dbReference type="ChEBI" id="CHEBI:229968"/>
    </reaction>
</comment>
<evidence type="ECO:0000256" key="7">
    <source>
        <dbReference type="ARBA" id="ARBA00023228"/>
    </source>
</evidence>
<reference evidence="28 29" key="1">
    <citation type="submission" date="2025-04" db="UniProtKB">
        <authorList>
            <consortium name="RefSeq"/>
        </authorList>
    </citation>
    <scope>IDENTIFICATION</scope>
    <source>
        <tissue evidence="28 29">Entire body</tissue>
    </source>
</reference>
<comment type="subunit">
    <text evidence="24">Homodimer. Interacts with lysosomal protein GLMP (via lumenal domain); the interaction starts while both proteins are still in the endoplasmic reticulum and is required for stabilization of MFSD1 in lysosomes but has no direct effect on its targeting to lysosomes or transporter activity.</text>
</comment>
<dbReference type="Proteomes" id="UP000192223">
    <property type="component" value="Unplaced"/>
</dbReference>
<dbReference type="InterPro" id="IPR011701">
    <property type="entry name" value="MFS"/>
</dbReference>
<feature type="domain" description="Major facilitator superfamily (MFS) profile" evidence="26">
    <location>
        <begin position="39"/>
        <end position="440"/>
    </location>
</feature>
<evidence type="ECO:0000256" key="5">
    <source>
        <dbReference type="ARBA" id="ARBA00022989"/>
    </source>
</evidence>
<comment type="catalytic activity">
    <reaction evidence="15">
        <text>L-arginyl-L-alpha-amino acid(out) = L-arginyl-L-alpha-amino acid(in)</text>
        <dbReference type="Rhea" id="RHEA:79371"/>
        <dbReference type="ChEBI" id="CHEBI:84315"/>
    </reaction>
</comment>
<feature type="transmembrane region" description="Helical" evidence="25">
    <location>
        <begin position="169"/>
        <end position="188"/>
    </location>
</feature>
<dbReference type="CDD" id="cd17340">
    <property type="entry name" value="MFS_MFSD1"/>
    <property type="match status" value="1"/>
</dbReference>
<comment type="subcellular location">
    <subcellularLocation>
        <location evidence="1">Lysosome membrane</location>
        <topology evidence="1">Multi-pass membrane protein</topology>
    </subcellularLocation>
</comment>
<dbReference type="GO" id="GO:0005765">
    <property type="term" value="C:lysosomal membrane"/>
    <property type="evidence" value="ECO:0007669"/>
    <property type="project" value="UniProtKB-SubCell"/>
</dbReference>
<accession>A0A7F5R9T3</accession>
<feature type="transmembrane region" description="Helical" evidence="25">
    <location>
        <begin position="326"/>
        <end position="348"/>
    </location>
</feature>
<feature type="transmembrane region" description="Helical" evidence="25">
    <location>
        <begin position="354"/>
        <end position="376"/>
    </location>
</feature>
<evidence type="ECO:0000256" key="22">
    <source>
        <dbReference type="ARBA" id="ARBA00045018"/>
    </source>
</evidence>
<comment type="catalytic activity">
    <reaction evidence="16">
        <text>L-lysyl-L-lysine(out) = L-lysyl-L-lysine(in)</text>
        <dbReference type="Rhea" id="RHEA:79403"/>
        <dbReference type="ChEBI" id="CHEBI:229956"/>
    </reaction>
</comment>
<evidence type="ECO:0000256" key="3">
    <source>
        <dbReference type="ARBA" id="ARBA00022448"/>
    </source>
</evidence>
<evidence type="ECO:0000256" key="21">
    <source>
        <dbReference type="ARBA" id="ARBA00044985"/>
    </source>
</evidence>
<evidence type="ECO:0000256" key="13">
    <source>
        <dbReference type="ARBA" id="ARBA00044893"/>
    </source>
</evidence>
<evidence type="ECO:0000256" key="19">
    <source>
        <dbReference type="ARBA" id="ARBA00044919"/>
    </source>
</evidence>
<comment type="catalytic activity">
    <reaction evidence="11">
        <text>L-alpha-aminoacyl-L-histidine(out) = L-alpha-aminoacyl-L-histidine(in)</text>
        <dbReference type="Rhea" id="RHEA:79375"/>
        <dbReference type="ChEBI" id="CHEBI:229967"/>
    </reaction>
</comment>
<dbReference type="KEGG" id="apln:108740823"/>
<comment type="function">
    <text evidence="23">Lysosomal dipeptide uniporter that selectively exports lysine, arginine or histidine-containing dipeptides with a net positive charge from the lysosome lumen into the cytosol. Could play a role in a specific type of protein O-glycosylation indirectly regulating macrophages migration and tissue invasion. Also essential for liver homeostasis.</text>
</comment>
<evidence type="ECO:0000256" key="4">
    <source>
        <dbReference type="ARBA" id="ARBA00022692"/>
    </source>
</evidence>
<dbReference type="Gene3D" id="1.20.1250.20">
    <property type="entry name" value="MFS general substrate transporter like domains"/>
    <property type="match status" value="2"/>
</dbReference>
<sequence length="514" mass="57825">MEESLISNNEDSTSRNEELDDTEQTCCYTCCNPRGKSHRFVALFFMCFLSFGSYFCYDNPGALEDNFLKDLNITTTKYSLFYSLYSWPTVVLCFIGGYLIDSVFGIRLGANIYVTITLFGQILFASGALFNTFWLMAMGRFFFGMGAEPLAVAQNSYAVLWFKGKELNMVFGLVLSLARFGSAINFWVMQPIYEWVNKTYQGYECLGIVLFIASFTCIFSLLFSVILGCIDKRADSVLNRSQNQNSEIIKFRDILRFDVTFWLVSIVCVTYYVSVFPFISLGKDFFMKKFKMDSEAANIVNSLVYLVSAFASPILGFLVDKTGKNVFWVVVSVVLTTAAHFLLAFTALNPYVSMIFMGLAYSMLASGLWPLVALIVPQNQLGTAYGLCQSVQNLGLALANYIAGNIVDHAGYFWSEIYFITNLCVSLMITLVVWIVDSKKGGMLNMTPANREAYNQNRLEAERDEEEKLIADGSSSVQTSSDFEVRNRYLSRIGAPLPPHYDANVKRLNCSMLS</sequence>
<feature type="transmembrane region" description="Helical" evidence="25">
    <location>
        <begin position="208"/>
        <end position="230"/>
    </location>
</feature>
<evidence type="ECO:0000256" key="18">
    <source>
        <dbReference type="ARBA" id="ARBA00044912"/>
    </source>
</evidence>
<comment type="catalytic activity">
    <reaction evidence="13">
        <text>L-alpha-aminoacyl-L-lysine(out) = L-alpha-aminoacyl-L-lysine(in)</text>
        <dbReference type="Rhea" id="RHEA:79383"/>
        <dbReference type="ChEBI" id="CHEBI:229966"/>
    </reaction>
</comment>
<dbReference type="InterPro" id="IPR036259">
    <property type="entry name" value="MFS_trans_sf"/>
</dbReference>
<protein>
    <recommendedName>
        <fullName evidence="21">Lysosomal dipeptide transporter MFSD1</fullName>
    </recommendedName>
    <alternativeName>
        <fullName evidence="22">Major facilitator superfamily domain-containing protein 1</fullName>
    </alternativeName>
</protein>
<comment type="catalytic activity">
    <reaction evidence="8">
        <text>L-lysyl-L-alanine(out) = L-lysyl-L-alanine(in)</text>
        <dbReference type="Rhea" id="RHEA:79399"/>
        <dbReference type="ChEBI" id="CHEBI:229954"/>
    </reaction>
</comment>
<keyword evidence="6 25" id="KW-0472">Membrane</keyword>
<evidence type="ECO:0000256" key="25">
    <source>
        <dbReference type="SAM" id="Phobius"/>
    </source>
</evidence>
<keyword evidence="3" id="KW-0813">Transport</keyword>
<feature type="transmembrane region" description="Helical" evidence="25">
    <location>
        <begin position="383"/>
        <end position="402"/>
    </location>
</feature>
<dbReference type="PANTHER" id="PTHR23512">
    <property type="entry name" value="MAJOR FACILITATOR SUPERFAMILY DOMAIN-CONTAINING PROTEIN 1"/>
    <property type="match status" value="1"/>
</dbReference>
<evidence type="ECO:0000256" key="6">
    <source>
        <dbReference type="ARBA" id="ARBA00023136"/>
    </source>
</evidence>
<feature type="transmembrane region" description="Helical" evidence="25">
    <location>
        <begin position="259"/>
        <end position="279"/>
    </location>
</feature>
<dbReference type="RefSeq" id="XP_025832728.1">
    <property type="nucleotide sequence ID" value="XM_025976943.1"/>
</dbReference>
<evidence type="ECO:0000256" key="23">
    <source>
        <dbReference type="ARBA" id="ARBA00045709"/>
    </source>
</evidence>
<evidence type="ECO:0000256" key="16">
    <source>
        <dbReference type="ARBA" id="ARBA00044900"/>
    </source>
</evidence>
<comment type="catalytic activity">
    <reaction evidence="20">
        <text>L-lysyl-glycine(out) = L-lysyl-glycine(in)</text>
        <dbReference type="Rhea" id="RHEA:79407"/>
        <dbReference type="ChEBI" id="CHEBI:191202"/>
    </reaction>
</comment>
<evidence type="ECO:0000256" key="11">
    <source>
        <dbReference type="ARBA" id="ARBA00044884"/>
    </source>
</evidence>